<protein>
    <recommendedName>
        <fullName evidence="4">DUF2946 family protein</fullName>
    </recommendedName>
</protein>
<proteinExistence type="predicted"/>
<feature type="signal peptide" evidence="1">
    <location>
        <begin position="1"/>
        <end position="23"/>
    </location>
</feature>
<keyword evidence="3" id="KW-1185">Reference proteome</keyword>
<sequence length="106" mass="10996">MRQVLFLFAILGALFSGWLPAMAATLSVGQPAGVHAMHDMNGKDGGGDHGKTKPMAHPVACSACFAIEAERIEPAGRLLVLSEHTPALPPALAGLALRPLNPPPRA</sequence>
<reference evidence="2" key="1">
    <citation type="submission" date="2022-04" db="EMBL/GenBank/DDBJ databases">
        <title>Shinella lacus sp. nov., a novel member of the genus Shinella from water.</title>
        <authorList>
            <person name="Deng Y."/>
        </authorList>
    </citation>
    <scope>NUCLEOTIDE SEQUENCE</scope>
    <source>
        <strain evidence="2">JCM 31239</strain>
    </source>
</reference>
<dbReference type="Proteomes" id="UP001177080">
    <property type="component" value="Unassembled WGS sequence"/>
</dbReference>
<dbReference type="EMBL" id="WHSC02000006">
    <property type="protein sequence ID" value="MDO6122357.1"/>
    <property type="molecule type" value="Genomic_DNA"/>
</dbReference>
<accession>A0ABT8XFF0</accession>
<keyword evidence="1" id="KW-0732">Signal</keyword>
<name>A0ABT8XFF0_9HYPH</name>
<gene>
    <name evidence="2" type="ORF">GB928_014285</name>
</gene>
<organism evidence="2 3">
    <name type="scientific">Shinella curvata</name>
    <dbReference type="NCBI Taxonomy" id="1817964"/>
    <lineage>
        <taxon>Bacteria</taxon>
        <taxon>Pseudomonadati</taxon>
        <taxon>Pseudomonadota</taxon>
        <taxon>Alphaproteobacteria</taxon>
        <taxon>Hyphomicrobiales</taxon>
        <taxon>Rhizobiaceae</taxon>
        <taxon>Shinella</taxon>
    </lineage>
</organism>
<evidence type="ECO:0000313" key="3">
    <source>
        <dbReference type="Proteomes" id="UP001177080"/>
    </source>
</evidence>
<feature type="chain" id="PRO_5046470284" description="DUF2946 family protein" evidence="1">
    <location>
        <begin position="24"/>
        <end position="106"/>
    </location>
</feature>
<evidence type="ECO:0008006" key="4">
    <source>
        <dbReference type="Google" id="ProtNLM"/>
    </source>
</evidence>
<comment type="caution">
    <text evidence="2">The sequence shown here is derived from an EMBL/GenBank/DDBJ whole genome shotgun (WGS) entry which is preliminary data.</text>
</comment>
<evidence type="ECO:0000256" key="1">
    <source>
        <dbReference type="SAM" id="SignalP"/>
    </source>
</evidence>
<evidence type="ECO:0000313" key="2">
    <source>
        <dbReference type="EMBL" id="MDO6122357.1"/>
    </source>
</evidence>
<dbReference type="RefSeq" id="WP_244760064.1">
    <property type="nucleotide sequence ID" value="NZ_JALJCJ010000002.1"/>
</dbReference>